<gene>
    <name evidence="2" type="ORF">ES677_14945</name>
</gene>
<dbReference type="RefSeq" id="WP_148381687.1">
    <property type="nucleotide sequence ID" value="NZ_VSKN01000055.1"/>
</dbReference>
<organism evidence="2 3">
    <name type="scientific">Bizionia gelidisalsuginis</name>
    <dbReference type="NCBI Taxonomy" id="291188"/>
    <lineage>
        <taxon>Bacteria</taxon>
        <taxon>Pseudomonadati</taxon>
        <taxon>Bacteroidota</taxon>
        <taxon>Flavobacteriia</taxon>
        <taxon>Flavobacteriales</taxon>
        <taxon>Flavobacteriaceae</taxon>
        <taxon>Bizionia</taxon>
    </lineage>
</organism>
<protein>
    <submittedName>
        <fullName evidence="2">T9SS type A sorting domain-containing protein</fullName>
    </submittedName>
</protein>
<evidence type="ECO:0000256" key="1">
    <source>
        <dbReference type="ARBA" id="ARBA00022729"/>
    </source>
</evidence>
<dbReference type="EMBL" id="VSKN01000055">
    <property type="protein sequence ID" value="TYC07652.1"/>
    <property type="molecule type" value="Genomic_DNA"/>
</dbReference>
<sequence length="432" mass="46608">MQLNNNDFDAGDTEGGRIYLIYTETSNGSINDDSCDVDITKPRFTLTQNNATLICDSNSPKTFTVNNENNSPGVQLYQWNIGNGWLYNGSSASNFTTTVNNVQLTPTLFPPDNVTVTPKLDGINFPQLTSNITLADFTSNNVITGDNAVCSTENFSVFGLASGTSVTSWSIDNTNIASISINGNQITLTPTGNGVINITATLTNSCGQTFDIFKNNVAIGSPAVTSYTIHGGHDNVGVNSTSQLNVDYVSGATGYYWFINAQNANCQNGGVLPSFQTGNGNTSTLTSASKYAFINWGTCTGNFVVNVRALNDCGASDISYKQVTIYANGNGGGNPCPQEPWELKVYQQPVKGGGIIVNKLPPSIPCNDLQLKSKSKIVNNVKIYDFFGNAVYKKQYYTNKFNLTELNLRTGNYVLEVLSLDGEILRKLIIIK</sequence>
<keyword evidence="3" id="KW-1185">Reference proteome</keyword>
<name>A0ABY3M6T6_9FLAO</name>
<reference evidence="2 3" key="1">
    <citation type="submission" date="2019-08" db="EMBL/GenBank/DDBJ databases">
        <title>Genomes of Antarctic Bizionia species.</title>
        <authorList>
            <person name="Bowman J.P."/>
        </authorList>
    </citation>
    <scope>NUCLEOTIDE SEQUENCE [LARGE SCALE GENOMIC DNA]</scope>
    <source>
        <strain evidence="2 3">IC164</strain>
    </source>
</reference>
<dbReference type="InterPro" id="IPR026444">
    <property type="entry name" value="Secre_tail"/>
</dbReference>
<comment type="caution">
    <text evidence="2">The sequence shown here is derived from an EMBL/GenBank/DDBJ whole genome shotgun (WGS) entry which is preliminary data.</text>
</comment>
<accession>A0ABY3M6T6</accession>
<proteinExistence type="predicted"/>
<keyword evidence="1" id="KW-0732">Signal</keyword>
<evidence type="ECO:0000313" key="3">
    <source>
        <dbReference type="Proteomes" id="UP000323621"/>
    </source>
</evidence>
<dbReference type="Proteomes" id="UP000323621">
    <property type="component" value="Unassembled WGS sequence"/>
</dbReference>
<evidence type="ECO:0000313" key="2">
    <source>
        <dbReference type="EMBL" id="TYC07652.1"/>
    </source>
</evidence>
<dbReference type="NCBIfam" id="TIGR04183">
    <property type="entry name" value="Por_Secre_tail"/>
    <property type="match status" value="1"/>
</dbReference>